<dbReference type="InParanoid" id="A0A401GN31"/>
<dbReference type="Proteomes" id="UP000287166">
    <property type="component" value="Unassembled WGS sequence"/>
</dbReference>
<feature type="compositionally biased region" description="Polar residues" evidence="1">
    <location>
        <begin position="296"/>
        <end position="309"/>
    </location>
</feature>
<feature type="compositionally biased region" description="Acidic residues" evidence="1">
    <location>
        <begin position="366"/>
        <end position="384"/>
    </location>
</feature>
<organism evidence="2 3">
    <name type="scientific">Sparassis crispa</name>
    <dbReference type="NCBI Taxonomy" id="139825"/>
    <lineage>
        <taxon>Eukaryota</taxon>
        <taxon>Fungi</taxon>
        <taxon>Dikarya</taxon>
        <taxon>Basidiomycota</taxon>
        <taxon>Agaricomycotina</taxon>
        <taxon>Agaricomycetes</taxon>
        <taxon>Polyporales</taxon>
        <taxon>Sparassidaceae</taxon>
        <taxon>Sparassis</taxon>
    </lineage>
</organism>
<feature type="compositionally biased region" description="Acidic residues" evidence="1">
    <location>
        <begin position="323"/>
        <end position="339"/>
    </location>
</feature>
<dbReference type="OrthoDB" id="2756970at2759"/>
<feature type="region of interest" description="Disordered" evidence="1">
    <location>
        <begin position="189"/>
        <end position="229"/>
    </location>
</feature>
<name>A0A401GN31_9APHY</name>
<comment type="caution">
    <text evidence="2">The sequence shown here is derived from an EMBL/GenBank/DDBJ whole genome shotgun (WGS) entry which is preliminary data.</text>
</comment>
<sequence>MAEPLDSQNSILIQSTSFFSKVRVMIRHAWALRDVESPLYTLYGHILTAFCETGGDTLEVDRALGCEPQSSFSTPTEKEFDRRIPDFTIMLTFLHDPAVFNRFSPLYRHPVLGFWVEIKTFTFPGKWMSDEGQQAARRAMWVNIQQLNEQATFAFTQFAGDKLYGMLILGIYFSVFEYLRPTRLPPPTHPLPPSVLHQPPSDSNQSWKRPKRKRGDDVKAQTNAKRGMERMVLNLEIDIPFQPSFFTPPPGDHHASEISLESARQDLDDFLDRQDEQVEDLRDAADFTASSEEDTSGNYYSSVRPSNAGANRRTRSQSRGDDALSEGDLDVPSFEDTDDAHDNAQSNIEDDIPLDFDFDLGRGVDDEGDENDDEAENDEDDEAENVSQYSHGTRTRGRESTR</sequence>
<evidence type="ECO:0000256" key="1">
    <source>
        <dbReference type="SAM" id="MobiDB-lite"/>
    </source>
</evidence>
<reference evidence="2 3" key="1">
    <citation type="journal article" date="2018" name="Sci. Rep.">
        <title>Genome sequence of the cauliflower mushroom Sparassis crispa (Hanabiratake) and its association with beneficial usage.</title>
        <authorList>
            <person name="Kiyama R."/>
            <person name="Furutani Y."/>
            <person name="Kawaguchi K."/>
            <person name="Nakanishi T."/>
        </authorList>
    </citation>
    <scope>NUCLEOTIDE SEQUENCE [LARGE SCALE GENOMIC DNA]</scope>
</reference>
<feature type="region of interest" description="Disordered" evidence="1">
    <location>
        <begin position="286"/>
        <end position="402"/>
    </location>
</feature>
<accession>A0A401GN31</accession>
<proteinExistence type="predicted"/>
<protein>
    <submittedName>
        <fullName evidence="2">Uncharacterized protein</fullName>
    </submittedName>
</protein>
<dbReference type="AlphaFoldDB" id="A0A401GN31"/>
<evidence type="ECO:0000313" key="2">
    <source>
        <dbReference type="EMBL" id="GBE83637.1"/>
    </source>
</evidence>
<dbReference type="EMBL" id="BFAD01000005">
    <property type="protein sequence ID" value="GBE83637.1"/>
    <property type="molecule type" value="Genomic_DNA"/>
</dbReference>
<dbReference type="GeneID" id="38780554"/>
<gene>
    <name evidence="2" type="ORF">SCP_0506920</name>
</gene>
<keyword evidence="3" id="KW-1185">Reference proteome</keyword>
<dbReference type="RefSeq" id="XP_027614550.1">
    <property type="nucleotide sequence ID" value="XM_027758749.1"/>
</dbReference>
<feature type="compositionally biased region" description="Acidic residues" evidence="1">
    <location>
        <begin position="348"/>
        <end position="358"/>
    </location>
</feature>
<evidence type="ECO:0000313" key="3">
    <source>
        <dbReference type="Proteomes" id="UP000287166"/>
    </source>
</evidence>